<gene>
    <name evidence="2" type="ORF">WHR41_02929</name>
</gene>
<reference evidence="2 3" key="1">
    <citation type="journal article" date="2020" name="Microbiol. Resour. Announc.">
        <title>Draft Genome Sequence of a Cladosporium Species Isolated from the Mesophotic Ascidian Didemnum maculosum.</title>
        <authorList>
            <person name="Gioti A."/>
            <person name="Siaperas R."/>
            <person name="Nikolaivits E."/>
            <person name="Le Goff G."/>
            <person name="Ouazzani J."/>
            <person name="Kotoulas G."/>
            <person name="Topakas E."/>
        </authorList>
    </citation>
    <scope>NUCLEOTIDE SEQUENCE [LARGE SCALE GENOMIC DNA]</scope>
    <source>
        <strain evidence="2 3">TM138-S3</strain>
    </source>
</reference>
<dbReference type="Gene3D" id="3.40.50.300">
    <property type="entry name" value="P-loop containing nucleotide triphosphate hydrolases"/>
    <property type="match status" value="1"/>
</dbReference>
<organism evidence="2 3">
    <name type="scientific">Cladosporium halotolerans</name>
    <dbReference type="NCBI Taxonomy" id="1052096"/>
    <lineage>
        <taxon>Eukaryota</taxon>
        <taxon>Fungi</taxon>
        <taxon>Dikarya</taxon>
        <taxon>Ascomycota</taxon>
        <taxon>Pezizomycotina</taxon>
        <taxon>Dothideomycetes</taxon>
        <taxon>Dothideomycetidae</taxon>
        <taxon>Cladosporiales</taxon>
        <taxon>Cladosporiaceae</taxon>
        <taxon>Cladosporium</taxon>
    </lineage>
</organism>
<dbReference type="GeneID" id="96004373"/>
<dbReference type="Pfam" id="PF02492">
    <property type="entry name" value="cobW"/>
    <property type="match status" value="1"/>
</dbReference>
<evidence type="ECO:0000313" key="3">
    <source>
        <dbReference type="Proteomes" id="UP000803884"/>
    </source>
</evidence>
<dbReference type="PANTHER" id="PTHR13748">
    <property type="entry name" value="COBW-RELATED"/>
    <property type="match status" value="1"/>
</dbReference>
<evidence type="ECO:0000259" key="1">
    <source>
        <dbReference type="Pfam" id="PF02492"/>
    </source>
</evidence>
<dbReference type="SUPFAM" id="SSF52540">
    <property type="entry name" value="P-loop containing nucleoside triphosphate hydrolases"/>
    <property type="match status" value="1"/>
</dbReference>
<dbReference type="GO" id="GO:0005737">
    <property type="term" value="C:cytoplasm"/>
    <property type="evidence" value="ECO:0007669"/>
    <property type="project" value="TreeGrafter"/>
</dbReference>
<accession>A0AB34KYJ8</accession>
<dbReference type="EMBL" id="JAAQHG020000007">
    <property type="protein sequence ID" value="KAL1588199.1"/>
    <property type="molecule type" value="Genomic_DNA"/>
</dbReference>
<dbReference type="AlphaFoldDB" id="A0AB34KYJ8"/>
<dbReference type="InterPro" id="IPR027417">
    <property type="entry name" value="P-loop_NTPase"/>
</dbReference>
<dbReference type="Proteomes" id="UP000803884">
    <property type="component" value="Unassembled WGS sequence"/>
</dbReference>
<dbReference type="RefSeq" id="XP_069231304.1">
    <property type="nucleotide sequence ID" value="XM_069371535.1"/>
</dbReference>
<dbReference type="InterPro" id="IPR003495">
    <property type="entry name" value="CobW/HypB/UreG_nucleotide-bd"/>
</dbReference>
<protein>
    <recommendedName>
        <fullName evidence="1">CobW/HypB/UreG nucleotide-binding domain-containing protein</fullName>
    </recommendedName>
</protein>
<evidence type="ECO:0000313" key="2">
    <source>
        <dbReference type="EMBL" id="KAL1588199.1"/>
    </source>
</evidence>
<feature type="domain" description="CobW/HypB/UreG nucleotide-binding" evidence="1">
    <location>
        <begin position="6"/>
        <end position="168"/>
    </location>
</feature>
<keyword evidence="3" id="KW-1185">Reference proteome</keyword>
<proteinExistence type="predicted"/>
<dbReference type="InterPro" id="IPR051316">
    <property type="entry name" value="Zinc-reg_GTPase_activator"/>
</dbReference>
<sequence>MASRIPLTIITGFAGSGKTTLILNLVPQLRAQNPGYKLALIKNEIGDLNVDSQLAAAAEMTGSQELLGDCICCTNVGQIGDALATLDKDCNPDRIIIETSGSAEPLKLVLEVNRLAKETGRYELDGIVSVVDAENWGGYANTSFTAKLQAQQTDLIVINKWEGMDERAFDIFLDRLGDLDVDTPQTKSDKGWISKDLLFGFDPKMARAWLSNSHDHSHGHDHKHDHDHRSEMECLSVTLSSTSTDVGIDLDKLEKLLKSAPKDEVYRIKAVLYSHGSPKSTDGSDVNGVKSGRSRYILNWSFGRWTWSHDEVAEEGAPALRMSIFTAQYESTKWTKKIESGQFVALDGDAADGALSVKRVQ</sequence>
<name>A0AB34KYJ8_9PEZI</name>
<dbReference type="PANTHER" id="PTHR13748:SF62">
    <property type="entry name" value="COBW DOMAIN-CONTAINING PROTEIN"/>
    <property type="match status" value="1"/>
</dbReference>
<comment type="caution">
    <text evidence="2">The sequence shown here is derived from an EMBL/GenBank/DDBJ whole genome shotgun (WGS) entry which is preliminary data.</text>
</comment>